<dbReference type="Gene3D" id="1.10.10.60">
    <property type="entry name" value="Homeodomain-like"/>
    <property type="match status" value="1"/>
</dbReference>
<dbReference type="Proteomes" id="UP000253741">
    <property type="component" value="Unassembled WGS sequence"/>
</dbReference>
<evidence type="ECO:0000259" key="5">
    <source>
        <dbReference type="PROSITE" id="PS50977"/>
    </source>
</evidence>
<dbReference type="PRINTS" id="PR00455">
    <property type="entry name" value="HTHTETR"/>
</dbReference>
<dbReference type="Pfam" id="PF17754">
    <property type="entry name" value="TetR_C_14"/>
    <property type="match status" value="1"/>
</dbReference>
<organism evidence="6 7">
    <name type="scientific">Streptomyces corynorhini</name>
    <dbReference type="NCBI Taxonomy" id="2282652"/>
    <lineage>
        <taxon>Bacteria</taxon>
        <taxon>Bacillati</taxon>
        <taxon>Actinomycetota</taxon>
        <taxon>Actinomycetes</taxon>
        <taxon>Kitasatosporales</taxon>
        <taxon>Streptomycetaceae</taxon>
        <taxon>Streptomyces</taxon>
    </lineage>
</organism>
<protein>
    <submittedName>
        <fullName evidence="6">TetR family transcriptional regulator</fullName>
    </submittedName>
</protein>
<comment type="caution">
    <text evidence="6">The sequence shown here is derived from an EMBL/GenBank/DDBJ whole genome shotgun (WGS) entry which is preliminary data.</text>
</comment>
<keyword evidence="1" id="KW-0805">Transcription regulation</keyword>
<dbReference type="SUPFAM" id="SSF46689">
    <property type="entry name" value="Homeodomain-like"/>
    <property type="match status" value="1"/>
</dbReference>
<dbReference type="InterPro" id="IPR009057">
    <property type="entry name" value="Homeodomain-like_sf"/>
</dbReference>
<keyword evidence="2 4" id="KW-0238">DNA-binding</keyword>
<evidence type="ECO:0000256" key="3">
    <source>
        <dbReference type="ARBA" id="ARBA00023163"/>
    </source>
</evidence>
<dbReference type="EMBL" id="QQNA01000009">
    <property type="protein sequence ID" value="RDG39821.1"/>
    <property type="molecule type" value="Genomic_DNA"/>
</dbReference>
<gene>
    <name evidence="6" type="ORF">DVH02_01945</name>
</gene>
<dbReference type="Pfam" id="PF00440">
    <property type="entry name" value="TetR_N"/>
    <property type="match status" value="1"/>
</dbReference>
<sequence length="233" mass="25359">MSVVADMAMCDNVAVADMCEEEVAVTPEGSTRSGLRERRRRSTRDEISAAALDLFESQGVEATTLEQIARAADVSARTVLRHFPTKEDAALLIHQDFADALEARLARDSGHPPMALLALVYSDVLGTYGTGDGPAARQMLRVCQLMTVSPALHTAGLRLDAEQSKRLVERIAKITGTDPELDLEPRLAVEITTAAVRVALEVWVTRIRRGNPVDARELFTQALRIIHAPPPGE</sequence>
<dbReference type="InterPro" id="IPR001647">
    <property type="entry name" value="HTH_TetR"/>
</dbReference>
<evidence type="ECO:0000313" key="7">
    <source>
        <dbReference type="Proteomes" id="UP000253741"/>
    </source>
</evidence>
<accession>A0A370BDV2</accession>
<dbReference type="PANTHER" id="PTHR30055">
    <property type="entry name" value="HTH-TYPE TRANSCRIPTIONAL REGULATOR RUTR"/>
    <property type="match status" value="1"/>
</dbReference>
<dbReference type="PANTHER" id="PTHR30055:SF234">
    <property type="entry name" value="HTH-TYPE TRANSCRIPTIONAL REGULATOR BETI"/>
    <property type="match status" value="1"/>
</dbReference>
<keyword evidence="3" id="KW-0804">Transcription</keyword>
<reference evidence="6 7" key="1">
    <citation type="submission" date="2018-07" db="EMBL/GenBank/DDBJ databases">
        <title>Streptomyces species from bats.</title>
        <authorList>
            <person name="Dunlap C."/>
        </authorList>
    </citation>
    <scope>NUCLEOTIDE SEQUENCE [LARGE SCALE GENOMIC DNA]</scope>
    <source>
        <strain evidence="6 7">AC230</strain>
    </source>
</reference>
<dbReference type="InterPro" id="IPR050109">
    <property type="entry name" value="HTH-type_TetR-like_transc_reg"/>
</dbReference>
<dbReference type="Gene3D" id="1.10.357.10">
    <property type="entry name" value="Tetracycline Repressor, domain 2"/>
    <property type="match status" value="1"/>
</dbReference>
<evidence type="ECO:0000256" key="1">
    <source>
        <dbReference type="ARBA" id="ARBA00023015"/>
    </source>
</evidence>
<evidence type="ECO:0000313" key="6">
    <source>
        <dbReference type="EMBL" id="RDG39821.1"/>
    </source>
</evidence>
<evidence type="ECO:0000256" key="2">
    <source>
        <dbReference type="ARBA" id="ARBA00023125"/>
    </source>
</evidence>
<dbReference type="InterPro" id="IPR041347">
    <property type="entry name" value="MftR_C"/>
</dbReference>
<dbReference type="GO" id="GO:0003700">
    <property type="term" value="F:DNA-binding transcription factor activity"/>
    <property type="evidence" value="ECO:0007669"/>
    <property type="project" value="TreeGrafter"/>
</dbReference>
<dbReference type="PROSITE" id="PS50977">
    <property type="entry name" value="HTH_TETR_2"/>
    <property type="match status" value="1"/>
</dbReference>
<feature type="DNA-binding region" description="H-T-H motif" evidence="4">
    <location>
        <begin position="64"/>
        <end position="83"/>
    </location>
</feature>
<evidence type="ECO:0000256" key="4">
    <source>
        <dbReference type="PROSITE-ProRule" id="PRU00335"/>
    </source>
</evidence>
<feature type="domain" description="HTH tetR-type" evidence="5">
    <location>
        <begin position="41"/>
        <end position="101"/>
    </location>
</feature>
<proteinExistence type="predicted"/>
<name>A0A370BDV2_9ACTN</name>
<dbReference type="AlphaFoldDB" id="A0A370BDV2"/>
<dbReference type="GO" id="GO:0000976">
    <property type="term" value="F:transcription cis-regulatory region binding"/>
    <property type="evidence" value="ECO:0007669"/>
    <property type="project" value="TreeGrafter"/>
</dbReference>
<keyword evidence="7" id="KW-1185">Reference proteome</keyword>